<keyword evidence="8" id="KW-1185">Reference proteome</keyword>
<dbReference type="PROSITE" id="PS00455">
    <property type="entry name" value="AMP_BINDING"/>
    <property type="match status" value="1"/>
</dbReference>
<comment type="caution">
    <text evidence="7">The sequence shown here is derived from an EMBL/GenBank/DDBJ whole genome shotgun (WGS) entry which is preliminary data.</text>
</comment>
<dbReference type="Gene3D" id="1.20.1280.50">
    <property type="match status" value="1"/>
</dbReference>
<dbReference type="Proteomes" id="UP000298327">
    <property type="component" value="Unassembled WGS sequence"/>
</dbReference>
<dbReference type="Gene3D" id="3.40.50.12780">
    <property type="entry name" value="N-terminal domain of ligase-like"/>
    <property type="match status" value="1"/>
</dbReference>
<dbReference type="GO" id="GO:0005783">
    <property type="term" value="C:endoplasmic reticulum"/>
    <property type="evidence" value="ECO:0007669"/>
    <property type="project" value="TreeGrafter"/>
</dbReference>
<evidence type="ECO:0000256" key="3">
    <source>
        <dbReference type="ARBA" id="ARBA00022741"/>
    </source>
</evidence>
<dbReference type="InterPro" id="IPR000873">
    <property type="entry name" value="AMP-dep_synth/lig_dom"/>
</dbReference>
<dbReference type="PANTHER" id="PTHR43272:SF83">
    <property type="entry name" value="ACYL-COA SYNTHETASE LONG-CHAIN, ISOFORM J"/>
    <property type="match status" value="1"/>
</dbReference>
<accession>A0A4Y9YGP2</accession>
<dbReference type="EMBL" id="SEOQ01000506">
    <property type="protein sequence ID" value="TFY61515.1"/>
    <property type="molecule type" value="Genomic_DNA"/>
</dbReference>
<organism evidence="7 8">
    <name type="scientific">Dentipellis fragilis</name>
    <dbReference type="NCBI Taxonomy" id="205917"/>
    <lineage>
        <taxon>Eukaryota</taxon>
        <taxon>Fungi</taxon>
        <taxon>Dikarya</taxon>
        <taxon>Basidiomycota</taxon>
        <taxon>Agaricomycotina</taxon>
        <taxon>Agaricomycetes</taxon>
        <taxon>Russulales</taxon>
        <taxon>Hericiaceae</taxon>
        <taxon>Dentipellis</taxon>
    </lineage>
</organism>
<dbReference type="SUPFAM" id="SSF52047">
    <property type="entry name" value="RNI-like"/>
    <property type="match status" value="1"/>
</dbReference>
<dbReference type="GO" id="GO:0005886">
    <property type="term" value="C:plasma membrane"/>
    <property type="evidence" value="ECO:0007669"/>
    <property type="project" value="TreeGrafter"/>
</dbReference>
<evidence type="ECO:0000256" key="5">
    <source>
        <dbReference type="ARBA" id="ARBA00036813"/>
    </source>
</evidence>
<sequence length="1389" mass="153859">MENCGEAADRIGAITFNMGLRKSSVARNAAGERCTLPGSDVRLKPKLDAGIAKSRILDREIELSVENSLSKASRKRDAPKCADDVLIDRPFASFPFDAWRIAFAPLPHPHEGINNKENSLRRKRLRIRGSARPWQTHAEAHTMEKELGAAAYWSNAERSRFACQHESNTVRTGDIPDARRMLDFEMEAVGQVMSSLRARYNSLASINRLPQEILAHIFLSLRDIYGRLFSPYSLTYGSRSPPDAIGWVAITHVCRQWRITAIQLPSLWTNIPHCFGTGCTEEFLRRSQLTPITLEHSMDSPMCTGDLVRHISQHLPHVRALRLSGHPQHFSEVTPTLCSPAPLLEVLRLDNRGAAIGMIAAAPSLPSNVFDGIVPRLRYLHILNWSIPWASLRLETLVYLEVLQHPSHHVTNGDFPSILGALSRMPSLESLTLRGVLPSIPEALAPDSVCGPLIFMPNLRTFSLRDDIRNCGLALRHMSLPASAERDITCLNTNQGIDFLVSWLSAYTPPSPIYTLHVEETYEIEVGIMAALPLGGLKSLDIWYEDSWTLDWPAIFSSNKSLRRVSMGFTSKIELDELTATTLRPTLAGETSMRTPFPSLRSLTLFKIHVGREHAERVKFRKWLKRWGPCRDLTISSSYVDEALVEELESRGFTFRPAERSNLRRLRETTRVSIRSPVADLPHLLLSHLLFLLSLIPVSMFTGKSTMWGEGSVEVSPSEHPGESGIRRLAKTKDALVTQPIEGIETVYDILAYAARTHGSRKAFGYRDIVQMVQEEKEVKKMVHGKEVTEKKTWTYFQLSDYKYHSFLDVKTIASEVARGLLALGVGKEDVINIYAQTSPNWQFFSHGCAMISMKVATAYDTLGESGLEHSLNEPECPLIFTNAELLPIVAKVAPKVPTLRIVVYDGSPSAAVLDAVKATHEKLKVLSLDELRELGRSKPAELAESRLPSKGEVACIMYTSGSTGPPKGVVITHGNLIAAVGSVYTLFGHHLQVDDTYLAFLPLAHILEYVVELCFLFIGMMSGFGRVKTLTDASVRNCVGDIKAFRPSIMVGVPAVWELIRKGILSQVNKSGSVRKSVFNGALSVKRAGVPGLKNMVDNVVFSQIRAATGGRLRLALSGGASLSKETQEFLSLALVTLLQGYGMTESCGMCAILPPEVMQYSSVGLPSPSVEIKFLDVPDAGYLHTNDPPQGEVLIRGPSVTSGYYKRDDLNNDPTVFTKDGFMRTGDVGQWNKDGTLSLIDRIKNLIKLQGGEYIALEQLESVYKSVSYISNICVHATPDAKQPIAIIIPHEAHLRHELPNIAPDLKGLDLAHLCKDARVQEAVLKECNAAGKKNGFKTLELLQAVILTPDEWTPESGLVTAAQKVQRKKIAHKFEDEITEAYENQD</sequence>
<dbReference type="PANTHER" id="PTHR43272">
    <property type="entry name" value="LONG-CHAIN-FATTY-ACID--COA LIGASE"/>
    <property type="match status" value="1"/>
</dbReference>
<evidence type="ECO:0000256" key="2">
    <source>
        <dbReference type="ARBA" id="ARBA00022598"/>
    </source>
</evidence>
<feature type="domain" description="AMP-dependent synthetase/ligase" evidence="6">
    <location>
        <begin position="797"/>
        <end position="1207"/>
    </location>
</feature>
<dbReference type="GO" id="GO:0035336">
    <property type="term" value="P:long-chain fatty-acyl-CoA metabolic process"/>
    <property type="evidence" value="ECO:0007669"/>
    <property type="project" value="TreeGrafter"/>
</dbReference>
<dbReference type="InterPro" id="IPR032675">
    <property type="entry name" value="LRR_dom_sf"/>
</dbReference>
<dbReference type="InterPro" id="IPR042099">
    <property type="entry name" value="ANL_N_sf"/>
</dbReference>
<protein>
    <recommendedName>
        <fullName evidence="6">AMP-dependent synthetase/ligase domain-containing protein</fullName>
    </recommendedName>
</protein>
<dbReference type="STRING" id="205917.A0A4Y9YGP2"/>
<dbReference type="Gene3D" id="3.80.10.10">
    <property type="entry name" value="Ribonuclease Inhibitor"/>
    <property type="match status" value="1"/>
</dbReference>
<comment type="catalytic activity">
    <reaction evidence="5">
        <text>a long-chain fatty acid + ATP + CoA = a long-chain fatty acyl-CoA + AMP + diphosphate</text>
        <dbReference type="Rhea" id="RHEA:15421"/>
        <dbReference type="ChEBI" id="CHEBI:30616"/>
        <dbReference type="ChEBI" id="CHEBI:33019"/>
        <dbReference type="ChEBI" id="CHEBI:57287"/>
        <dbReference type="ChEBI" id="CHEBI:57560"/>
        <dbReference type="ChEBI" id="CHEBI:83139"/>
        <dbReference type="ChEBI" id="CHEBI:456215"/>
        <dbReference type="EC" id="6.2.1.3"/>
    </reaction>
</comment>
<evidence type="ECO:0000256" key="4">
    <source>
        <dbReference type="ARBA" id="ARBA00022840"/>
    </source>
</evidence>
<dbReference type="GO" id="GO:0005524">
    <property type="term" value="F:ATP binding"/>
    <property type="evidence" value="ECO:0007669"/>
    <property type="project" value="UniProtKB-KW"/>
</dbReference>
<evidence type="ECO:0000313" key="8">
    <source>
        <dbReference type="Proteomes" id="UP000298327"/>
    </source>
</evidence>
<keyword evidence="3" id="KW-0547">Nucleotide-binding</keyword>
<name>A0A4Y9YGP2_9AGAM</name>
<evidence type="ECO:0000256" key="1">
    <source>
        <dbReference type="ARBA" id="ARBA00006432"/>
    </source>
</evidence>
<dbReference type="Pfam" id="PF00501">
    <property type="entry name" value="AMP-binding"/>
    <property type="match status" value="1"/>
</dbReference>
<reference evidence="7 8" key="1">
    <citation type="submission" date="2019-02" db="EMBL/GenBank/DDBJ databases">
        <title>Genome sequencing of the rare red list fungi Dentipellis fragilis.</title>
        <authorList>
            <person name="Buettner E."/>
            <person name="Kellner H."/>
        </authorList>
    </citation>
    <scope>NUCLEOTIDE SEQUENCE [LARGE SCALE GENOMIC DNA]</scope>
    <source>
        <strain evidence="7 8">DSM 105465</strain>
    </source>
</reference>
<proteinExistence type="inferred from homology"/>
<dbReference type="OrthoDB" id="1700726at2759"/>
<dbReference type="GO" id="GO:0004467">
    <property type="term" value="F:long-chain fatty acid-CoA ligase activity"/>
    <property type="evidence" value="ECO:0007669"/>
    <property type="project" value="UniProtKB-EC"/>
</dbReference>
<evidence type="ECO:0000313" key="7">
    <source>
        <dbReference type="EMBL" id="TFY61515.1"/>
    </source>
</evidence>
<evidence type="ECO:0000259" key="6">
    <source>
        <dbReference type="Pfam" id="PF00501"/>
    </source>
</evidence>
<gene>
    <name evidence="7" type="ORF">EVG20_g7024</name>
</gene>
<keyword evidence="4" id="KW-0067">ATP-binding</keyword>
<dbReference type="InterPro" id="IPR020845">
    <property type="entry name" value="AMP-binding_CS"/>
</dbReference>
<comment type="similarity">
    <text evidence="1">Belongs to the ATP-dependent AMP-binding enzyme family.</text>
</comment>
<keyword evidence="2" id="KW-0436">Ligase</keyword>
<dbReference type="SUPFAM" id="SSF56801">
    <property type="entry name" value="Acetyl-CoA synthetase-like"/>
    <property type="match status" value="1"/>
</dbReference>
<dbReference type="GO" id="GO:0005811">
    <property type="term" value="C:lipid droplet"/>
    <property type="evidence" value="ECO:0007669"/>
    <property type="project" value="TreeGrafter"/>
</dbReference>